<dbReference type="InterPro" id="IPR051940">
    <property type="entry name" value="Chitin_bind-dev_reg"/>
</dbReference>
<evidence type="ECO:0000256" key="3">
    <source>
        <dbReference type="ARBA" id="ARBA00022737"/>
    </source>
</evidence>
<evidence type="ECO:0000313" key="7">
    <source>
        <dbReference type="EMBL" id="KAH8369666.1"/>
    </source>
</evidence>
<dbReference type="SMART" id="SM00494">
    <property type="entry name" value="ChtBD2"/>
    <property type="match status" value="2"/>
</dbReference>
<name>A0AAD4PK12_9MUSC</name>
<protein>
    <recommendedName>
        <fullName evidence="6">Chitin-binding type-2 domain-containing protein</fullName>
    </recommendedName>
</protein>
<dbReference type="PANTHER" id="PTHR23301:SF106">
    <property type="entry name" value="CHITIN-BINDING TYPE-2 DOMAIN-CONTAINING PROTEIN-RELATED"/>
    <property type="match status" value="1"/>
</dbReference>
<evidence type="ECO:0000313" key="8">
    <source>
        <dbReference type="Proteomes" id="UP001200034"/>
    </source>
</evidence>
<dbReference type="InterPro" id="IPR002557">
    <property type="entry name" value="Chitin-bd_dom"/>
</dbReference>
<gene>
    <name evidence="7" type="ORF">KR093_000572</name>
</gene>
<dbReference type="GO" id="GO:0005576">
    <property type="term" value="C:extracellular region"/>
    <property type="evidence" value="ECO:0007669"/>
    <property type="project" value="InterPro"/>
</dbReference>
<feature type="non-terminal residue" evidence="7">
    <location>
        <position position="210"/>
    </location>
</feature>
<dbReference type="Gene3D" id="2.170.140.10">
    <property type="entry name" value="Chitin binding domain"/>
    <property type="match status" value="2"/>
</dbReference>
<sequence>ICKVLPNGAQLRDSKSCNKFYVCANGVAIARKCPKKLFFDIKKKICNFAQLVNCFEDQELNLPSRPTSDDFEEIILEESTTSSNLIASASDSSTESYSEETSLSDYYDDDSWLSAENFQISPAIIQTVGKANQKPIMKPSYVKPTELIELSDCSFLPNGAYLRDPKSCSKFYTCLNGRAISQSCPRTLYFDINKKVCNFPSLVKCDIDNE</sequence>
<dbReference type="PANTHER" id="PTHR23301">
    <property type="entry name" value="CHITIN BINDING PERITROPHIN-A"/>
    <property type="match status" value="1"/>
</dbReference>
<keyword evidence="8" id="KW-1185">Reference proteome</keyword>
<feature type="domain" description="Chitin-binding type-2" evidence="6">
    <location>
        <begin position="1"/>
        <end position="56"/>
    </location>
</feature>
<dbReference type="InterPro" id="IPR036508">
    <property type="entry name" value="Chitin-bd_dom_sf"/>
</dbReference>
<dbReference type="Proteomes" id="UP001200034">
    <property type="component" value="Unassembled WGS sequence"/>
</dbReference>
<keyword evidence="3" id="KW-0677">Repeat</keyword>
<reference evidence="7" key="1">
    <citation type="journal article" date="2021" name="Mol. Ecol. Resour.">
        <title>Phylogenomic analyses of the genus Drosophila reveals genomic signals of climate adaptation.</title>
        <authorList>
            <person name="Li F."/>
            <person name="Rane R.V."/>
            <person name="Luria V."/>
            <person name="Xiong Z."/>
            <person name="Chen J."/>
            <person name="Li Z."/>
            <person name="Catullo R.A."/>
            <person name="Griffin P.C."/>
            <person name="Schiffer M."/>
            <person name="Pearce S."/>
            <person name="Lee S.F."/>
            <person name="McElroy K."/>
            <person name="Stocker A."/>
            <person name="Shirriffs J."/>
            <person name="Cockerell F."/>
            <person name="Coppin C."/>
            <person name="Sgro C.M."/>
            <person name="Karger A."/>
            <person name="Cain J.W."/>
            <person name="Weber J.A."/>
            <person name="Santpere G."/>
            <person name="Kirschner M.W."/>
            <person name="Hoffmann A.A."/>
            <person name="Oakeshott J.G."/>
            <person name="Zhang G."/>
        </authorList>
    </citation>
    <scope>NUCLEOTIDE SEQUENCE</scope>
    <source>
        <strain evidence="7">BGI-SZ-2011g</strain>
    </source>
</reference>
<evidence type="ECO:0000256" key="4">
    <source>
        <dbReference type="ARBA" id="ARBA00023157"/>
    </source>
</evidence>
<evidence type="ECO:0000256" key="2">
    <source>
        <dbReference type="ARBA" id="ARBA00022729"/>
    </source>
</evidence>
<evidence type="ECO:0000259" key="6">
    <source>
        <dbReference type="PROSITE" id="PS50940"/>
    </source>
</evidence>
<feature type="non-terminal residue" evidence="7">
    <location>
        <position position="1"/>
    </location>
</feature>
<keyword evidence="4" id="KW-1015">Disulfide bond</keyword>
<feature type="domain" description="Chitin-binding type-2" evidence="6">
    <location>
        <begin position="150"/>
        <end position="207"/>
    </location>
</feature>
<keyword evidence="2" id="KW-0732">Signal</keyword>
<evidence type="ECO:0000256" key="1">
    <source>
        <dbReference type="ARBA" id="ARBA00022669"/>
    </source>
</evidence>
<keyword evidence="1" id="KW-0147">Chitin-binding</keyword>
<dbReference type="AlphaFoldDB" id="A0AAD4PK12"/>
<comment type="caution">
    <text evidence="7">The sequence shown here is derived from an EMBL/GenBank/DDBJ whole genome shotgun (WGS) entry which is preliminary data.</text>
</comment>
<organism evidence="7 8">
    <name type="scientific">Drosophila rubida</name>
    <dbReference type="NCBI Taxonomy" id="30044"/>
    <lineage>
        <taxon>Eukaryota</taxon>
        <taxon>Metazoa</taxon>
        <taxon>Ecdysozoa</taxon>
        <taxon>Arthropoda</taxon>
        <taxon>Hexapoda</taxon>
        <taxon>Insecta</taxon>
        <taxon>Pterygota</taxon>
        <taxon>Neoptera</taxon>
        <taxon>Endopterygota</taxon>
        <taxon>Diptera</taxon>
        <taxon>Brachycera</taxon>
        <taxon>Muscomorpha</taxon>
        <taxon>Ephydroidea</taxon>
        <taxon>Drosophilidae</taxon>
        <taxon>Drosophila</taxon>
    </lineage>
</organism>
<dbReference type="SUPFAM" id="SSF57625">
    <property type="entry name" value="Invertebrate chitin-binding proteins"/>
    <property type="match status" value="2"/>
</dbReference>
<accession>A0AAD4PK12</accession>
<dbReference type="PROSITE" id="PS50940">
    <property type="entry name" value="CHIT_BIND_II"/>
    <property type="match status" value="2"/>
</dbReference>
<proteinExistence type="predicted"/>
<dbReference type="Pfam" id="PF01607">
    <property type="entry name" value="CBM_14"/>
    <property type="match status" value="2"/>
</dbReference>
<dbReference type="GO" id="GO:0008061">
    <property type="term" value="F:chitin binding"/>
    <property type="evidence" value="ECO:0007669"/>
    <property type="project" value="UniProtKB-KW"/>
</dbReference>
<keyword evidence="5" id="KW-0325">Glycoprotein</keyword>
<evidence type="ECO:0000256" key="5">
    <source>
        <dbReference type="ARBA" id="ARBA00023180"/>
    </source>
</evidence>
<dbReference type="EMBL" id="JAJJHW010002585">
    <property type="protein sequence ID" value="KAH8369666.1"/>
    <property type="molecule type" value="Genomic_DNA"/>
</dbReference>